<protein>
    <recommendedName>
        <fullName evidence="4">Arc family DNA binding domain-containing protein</fullName>
    </recommendedName>
</protein>
<keyword evidence="3" id="KW-1185">Reference proteome</keyword>
<dbReference type="EMBL" id="BMLV01000004">
    <property type="protein sequence ID" value="GGP05212.1"/>
    <property type="molecule type" value="Genomic_DNA"/>
</dbReference>
<name>A0ABQ2NLN5_9FLAO</name>
<comment type="caution">
    <text evidence="2">The sequence shown here is derived from an EMBL/GenBank/DDBJ whole genome shotgun (WGS) entry which is preliminary data.</text>
</comment>
<evidence type="ECO:0000313" key="2">
    <source>
        <dbReference type="EMBL" id="GGP05212.1"/>
    </source>
</evidence>
<reference evidence="3" key="1">
    <citation type="journal article" date="2019" name="Int. J. Syst. Evol. Microbiol.">
        <title>The Global Catalogue of Microorganisms (GCM) 10K type strain sequencing project: providing services to taxonomists for standard genome sequencing and annotation.</title>
        <authorList>
            <consortium name="The Broad Institute Genomics Platform"/>
            <consortium name="The Broad Institute Genome Sequencing Center for Infectious Disease"/>
            <person name="Wu L."/>
            <person name="Ma J."/>
        </authorList>
    </citation>
    <scope>NUCLEOTIDE SEQUENCE [LARGE SCALE GENOMIC DNA]</scope>
    <source>
        <strain evidence="3">CGMCC 1.7656</strain>
    </source>
</reference>
<evidence type="ECO:0000256" key="1">
    <source>
        <dbReference type="SAM" id="MobiDB-lite"/>
    </source>
</evidence>
<evidence type="ECO:0000313" key="3">
    <source>
        <dbReference type="Proteomes" id="UP000620064"/>
    </source>
</evidence>
<dbReference type="Gene3D" id="1.10.1220.10">
    <property type="entry name" value="Met repressor-like"/>
    <property type="match status" value="1"/>
</dbReference>
<accession>A0ABQ2NLN5</accession>
<dbReference type="InterPro" id="IPR010985">
    <property type="entry name" value="Ribbon_hlx_hlx"/>
</dbReference>
<feature type="region of interest" description="Disordered" evidence="1">
    <location>
        <begin position="42"/>
        <end position="64"/>
    </location>
</feature>
<proteinExistence type="predicted"/>
<feature type="compositionally biased region" description="Polar residues" evidence="1">
    <location>
        <begin position="51"/>
        <end position="64"/>
    </location>
</feature>
<dbReference type="SUPFAM" id="SSF47598">
    <property type="entry name" value="Ribbon-helix-helix"/>
    <property type="match status" value="1"/>
</dbReference>
<evidence type="ECO:0008006" key="4">
    <source>
        <dbReference type="Google" id="ProtNLM"/>
    </source>
</evidence>
<dbReference type="InterPro" id="IPR013321">
    <property type="entry name" value="Arc_rbn_hlx_hlx"/>
</dbReference>
<organism evidence="2 3">
    <name type="scientific">Cloacibacterium rupense</name>
    <dbReference type="NCBI Taxonomy" id="517423"/>
    <lineage>
        <taxon>Bacteria</taxon>
        <taxon>Pseudomonadati</taxon>
        <taxon>Bacteroidota</taxon>
        <taxon>Flavobacteriia</taxon>
        <taxon>Flavobacteriales</taxon>
        <taxon>Weeksellaceae</taxon>
    </lineage>
</organism>
<dbReference type="Proteomes" id="UP000620064">
    <property type="component" value="Unassembled WGS sequence"/>
</dbReference>
<sequence length="64" mass="7599">MAKKSFVLRIDDETYKLLEKWANDEFRSVNGQIEYLLHQNLIESGRKKNKTPQNETQETKNNSK</sequence>
<gene>
    <name evidence="2" type="ORF">GCM10010992_20510</name>
</gene>
<dbReference type="RefSeq" id="WP_188618024.1">
    <property type="nucleotide sequence ID" value="NZ_BMLV01000004.1"/>
</dbReference>